<evidence type="ECO:0000313" key="3">
    <source>
        <dbReference type="Proteomes" id="UP001627154"/>
    </source>
</evidence>
<dbReference type="EMBL" id="JBJJXI010000070">
    <property type="protein sequence ID" value="KAL3396642.1"/>
    <property type="molecule type" value="Genomic_DNA"/>
</dbReference>
<keyword evidence="3" id="KW-1185">Reference proteome</keyword>
<feature type="chain" id="PRO_5044757962" evidence="1">
    <location>
        <begin position="19"/>
        <end position="184"/>
    </location>
</feature>
<evidence type="ECO:0000256" key="1">
    <source>
        <dbReference type="SAM" id="SignalP"/>
    </source>
</evidence>
<evidence type="ECO:0000313" key="2">
    <source>
        <dbReference type="EMBL" id="KAL3396642.1"/>
    </source>
</evidence>
<accession>A0ABD2WVY3</accession>
<reference evidence="2 3" key="1">
    <citation type="journal article" date="2024" name="bioRxiv">
        <title>A reference genome for Trichogramma kaykai: A tiny desert-dwelling parasitoid wasp with competing sex-ratio distorters.</title>
        <authorList>
            <person name="Culotta J."/>
            <person name="Lindsey A.R."/>
        </authorList>
    </citation>
    <scope>NUCLEOTIDE SEQUENCE [LARGE SCALE GENOMIC DNA]</scope>
    <source>
        <strain evidence="2 3">KSX58</strain>
    </source>
</reference>
<keyword evidence="1" id="KW-0732">Signal</keyword>
<comment type="caution">
    <text evidence="2">The sequence shown here is derived from an EMBL/GenBank/DDBJ whole genome shotgun (WGS) entry which is preliminary data.</text>
</comment>
<dbReference type="AlphaFoldDB" id="A0ABD2WVY3"/>
<protein>
    <submittedName>
        <fullName evidence="2">Uncharacterized protein</fullName>
    </submittedName>
</protein>
<proteinExistence type="predicted"/>
<sequence length="184" mass="20784">MKTIFILSFTILFSQAFAEPEPDPFSVAETVHEACLKGNHDASTPEEYCDSLSQVMTKQFHQTCYKIKDHCPIFKDACHKYISEGLCKHLFLDSGEGDTDTNELRSKPIVHKLLKAECLKKATKYLAQKEDGTFDANASCQELSKHVGQVCTEFVDNEACPRMVKSYIGRKACEYGLVHYLCKN</sequence>
<feature type="signal peptide" evidence="1">
    <location>
        <begin position="1"/>
        <end position="18"/>
    </location>
</feature>
<organism evidence="2 3">
    <name type="scientific">Trichogramma kaykai</name>
    <dbReference type="NCBI Taxonomy" id="54128"/>
    <lineage>
        <taxon>Eukaryota</taxon>
        <taxon>Metazoa</taxon>
        <taxon>Ecdysozoa</taxon>
        <taxon>Arthropoda</taxon>
        <taxon>Hexapoda</taxon>
        <taxon>Insecta</taxon>
        <taxon>Pterygota</taxon>
        <taxon>Neoptera</taxon>
        <taxon>Endopterygota</taxon>
        <taxon>Hymenoptera</taxon>
        <taxon>Apocrita</taxon>
        <taxon>Proctotrupomorpha</taxon>
        <taxon>Chalcidoidea</taxon>
        <taxon>Trichogrammatidae</taxon>
        <taxon>Trichogramma</taxon>
    </lineage>
</organism>
<name>A0ABD2WVY3_9HYME</name>
<gene>
    <name evidence="2" type="ORF">TKK_009512</name>
</gene>
<dbReference type="Proteomes" id="UP001627154">
    <property type="component" value="Unassembled WGS sequence"/>
</dbReference>